<dbReference type="RefSeq" id="WP_008860553.1">
    <property type="nucleotide sequence ID" value="NZ_JH591190.1"/>
</dbReference>
<dbReference type="GeneID" id="98911455"/>
<gene>
    <name evidence="2" type="ORF">HMPREF9453_02062</name>
</gene>
<reference evidence="2 3" key="1">
    <citation type="submission" date="2011-11" db="EMBL/GenBank/DDBJ databases">
        <title>The Genome Sequence of Dialister succinatiphilus YIT 11850.</title>
        <authorList>
            <consortium name="The Broad Institute Genome Sequencing Platform"/>
            <person name="Earl A."/>
            <person name="Ward D."/>
            <person name="Feldgarden M."/>
            <person name="Gevers D."/>
            <person name="Morotomi M."/>
            <person name="Young S.K."/>
            <person name="Zeng Q."/>
            <person name="Gargeya S."/>
            <person name="Fitzgerald M."/>
            <person name="Haas B."/>
            <person name="Abouelleil A."/>
            <person name="Alvarado L."/>
            <person name="Arachchi H.M."/>
            <person name="Berlin A."/>
            <person name="Brown A."/>
            <person name="Chapman S.B."/>
            <person name="Dunbar C."/>
            <person name="Gearin G."/>
            <person name="Goldberg J."/>
            <person name="Griggs A."/>
            <person name="Gujja S."/>
            <person name="Heiman D."/>
            <person name="Howarth C."/>
            <person name="Lui A."/>
            <person name="MacDonald P.J.P."/>
            <person name="Montmayeur A."/>
            <person name="Murphy C."/>
            <person name="Neiman D."/>
            <person name="Pearson M."/>
            <person name="Priest M."/>
            <person name="Roberts A."/>
            <person name="Saif S."/>
            <person name="Shea T."/>
            <person name="Sisk P."/>
            <person name="Stolte C."/>
            <person name="Sykes S."/>
            <person name="Wortman J."/>
            <person name="Nusbaum C."/>
            <person name="Birren B."/>
        </authorList>
    </citation>
    <scope>NUCLEOTIDE SEQUENCE [LARGE SCALE GENOMIC DNA]</scope>
    <source>
        <strain evidence="2 3">YIT 11850</strain>
    </source>
</reference>
<dbReference type="EMBL" id="ADLT01000076">
    <property type="protein sequence ID" value="EHO62047.1"/>
    <property type="molecule type" value="Genomic_DNA"/>
</dbReference>
<sequence length="196" mass="22024">MYNLIFKRRSVRFFKDTDISKVDMREILRAGMWAPSAKNRQPWKFIVVKGESKKTALALMEKGIERSEKGEGVLAGAPELFTNARFTLQCMKQAPVLVFIVNPQGRPLTDNWTAAEKIHELSDVQAIGAAAENMALQATSMGIGSLWIGNIFFAYDELHDWLGEGEMVMAMSFGYPNHNPCPLARKSEDDVIEVRL</sequence>
<dbReference type="Proteomes" id="UP000003277">
    <property type="component" value="Unassembled WGS sequence"/>
</dbReference>
<dbReference type="PANTHER" id="PTHR23026">
    <property type="entry name" value="NADPH NITROREDUCTASE"/>
    <property type="match status" value="1"/>
</dbReference>
<protein>
    <recommendedName>
        <fullName evidence="1">Nitroreductase domain-containing protein</fullName>
    </recommendedName>
</protein>
<dbReference type="AlphaFoldDB" id="H1D374"/>
<keyword evidence="3" id="KW-1185">Reference proteome</keyword>
<organism evidence="2 3">
    <name type="scientific">Dialister succinatiphilus YIT 11850</name>
    <dbReference type="NCBI Taxonomy" id="742743"/>
    <lineage>
        <taxon>Bacteria</taxon>
        <taxon>Bacillati</taxon>
        <taxon>Bacillota</taxon>
        <taxon>Negativicutes</taxon>
        <taxon>Veillonellales</taxon>
        <taxon>Veillonellaceae</taxon>
        <taxon>Dialister</taxon>
    </lineage>
</organism>
<dbReference type="eggNOG" id="COG0778">
    <property type="taxonomic scope" value="Bacteria"/>
</dbReference>
<dbReference type="Gene3D" id="3.40.109.10">
    <property type="entry name" value="NADH Oxidase"/>
    <property type="match status" value="1"/>
</dbReference>
<dbReference type="OrthoDB" id="9812105at2"/>
<evidence type="ECO:0000313" key="2">
    <source>
        <dbReference type="EMBL" id="EHO62047.1"/>
    </source>
</evidence>
<dbReference type="InterPro" id="IPR050627">
    <property type="entry name" value="Nitroreductase/BluB"/>
</dbReference>
<accession>H1D374</accession>
<name>H1D374_9FIRM</name>
<dbReference type="InterPro" id="IPR000415">
    <property type="entry name" value="Nitroreductase-like"/>
</dbReference>
<dbReference type="STRING" id="742743.HMPREF9453_02062"/>
<proteinExistence type="predicted"/>
<evidence type="ECO:0000313" key="3">
    <source>
        <dbReference type="Proteomes" id="UP000003277"/>
    </source>
</evidence>
<dbReference type="HOGENOM" id="CLU_070764_7_2_9"/>
<dbReference type="GO" id="GO:0016491">
    <property type="term" value="F:oxidoreductase activity"/>
    <property type="evidence" value="ECO:0007669"/>
    <property type="project" value="InterPro"/>
</dbReference>
<comment type="caution">
    <text evidence="2">The sequence shown here is derived from an EMBL/GenBank/DDBJ whole genome shotgun (WGS) entry which is preliminary data.</text>
</comment>
<evidence type="ECO:0000259" key="1">
    <source>
        <dbReference type="Pfam" id="PF00881"/>
    </source>
</evidence>
<feature type="domain" description="Nitroreductase" evidence="1">
    <location>
        <begin position="5"/>
        <end position="175"/>
    </location>
</feature>
<dbReference type="InterPro" id="IPR029479">
    <property type="entry name" value="Nitroreductase"/>
</dbReference>
<dbReference type="Pfam" id="PF00881">
    <property type="entry name" value="Nitroreductase"/>
    <property type="match status" value="1"/>
</dbReference>
<dbReference type="PATRIC" id="fig|742743.3.peg.2084"/>
<dbReference type="SUPFAM" id="SSF55469">
    <property type="entry name" value="FMN-dependent nitroreductase-like"/>
    <property type="match status" value="1"/>
</dbReference>
<dbReference type="PANTHER" id="PTHR23026:SF123">
    <property type="entry name" value="NAD(P)H NITROREDUCTASE RV3131-RELATED"/>
    <property type="match status" value="1"/>
</dbReference>